<gene>
    <name evidence="7" type="ORF">H8S18_05905</name>
</gene>
<evidence type="ECO:0000256" key="3">
    <source>
        <dbReference type="ARBA" id="ARBA00022692"/>
    </source>
</evidence>
<accession>A0ABR7EFB4</accession>
<dbReference type="Proteomes" id="UP000606889">
    <property type="component" value="Unassembled WGS sequence"/>
</dbReference>
<comment type="subcellular location">
    <subcellularLocation>
        <location evidence="1">Cell membrane</location>
        <topology evidence="1">Multi-pass membrane protein</topology>
    </subcellularLocation>
</comment>
<feature type="transmembrane region" description="Helical" evidence="6">
    <location>
        <begin position="133"/>
        <end position="152"/>
    </location>
</feature>
<feature type="transmembrane region" description="Helical" evidence="6">
    <location>
        <begin position="301"/>
        <end position="327"/>
    </location>
</feature>
<dbReference type="InterPro" id="IPR050833">
    <property type="entry name" value="Poly_Biosynth_Transport"/>
</dbReference>
<protein>
    <recommendedName>
        <fullName evidence="9">Polysaccharide biosynthesis protein</fullName>
    </recommendedName>
</protein>
<evidence type="ECO:0000256" key="5">
    <source>
        <dbReference type="ARBA" id="ARBA00023136"/>
    </source>
</evidence>
<keyword evidence="5 6" id="KW-0472">Membrane</keyword>
<proteinExistence type="predicted"/>
<evidence type="ECO:0000256" key="4">
    <source>
        <dbReference type="ARBA" id="ARBA00022989"/>
    </source>
</evidence>
<feature type="transmembrane region" description="Helical" evidence="6">
    <location>
        <begin position="229"/>
        <end position="253"/>
    </location>
</feature>
<evidence type="ECO:0000256" key="6">
    <source>
        <dbReference type="SAM" id="Phobius"/>
    </source>
</evidence>
<keyword evidence="8" id="KW-1185">Reference proteome</keyword>
<organism evidence="7 8">
    <name type="scientific">Christensenella tenuis</name>
    <dbReference type="NCBI Taxonomy" id="2763033"/>
    <lineage>
        <taxon>Bacteria</taxon>
        <taxon>Bacillati</taxon>
        <taxon>Bacillota</taxon>
        <taxon>Clostridia</taxon>
        <taxon>Christensenellales</taxon>
        <taxon>Christensenellaceae</taxon>
        <taxon>Christensenella</taxon>
    </lineage>
</organism>
<sequence length="395" mass="43504">MGNIAYSVIAVVFFNAILQIVIYPVLNAQLGEALFGEILYLTSIVAIVAPSFGTAAGNTRLVFQNKGETKNGDYLFFLLIACFLSVTAVIVFLGVQQYSVGIIIGISIYACLSILRCYSDIEYKLVINYKKYLIYYIVLSGGYLLGILIFYTTGNWEAVFVIGEAVVIVFALLSCTIYGKPFVYSENKKKVFSASMVLAVSYLLSNSMVQMDRILLMNFVDGESVSQYYVVSLIGKTFALLVAPLTNVVISYLSKDTRKITVKKFTKLTMQTLGISVAFFILAVIATPVFIRLLYPNMVGLGYHLIIGANIAQVAFFAASLLLTVVLTMCTPKLQFYLQIAYVILLIVLALILTPRLGLWGFVIAVMLANIFRLVSTIIAGYSVARHNKAEVNSL</sequence>
<feature type="transmembrane region" description="Helical" evidence="6">
    <location>
        <begin position="359"/>
        <end position="385"/>
    </location>
</feature>
<feature type="transmembrane region" description="Helical" evidence="6">
    <location>
        <begin position="273"/>
        <end position="295"/>
    </location>
</feature>
<dbReference type="RefSeq" id="WP_186857372.1">
    <property type="nucleotide sequence ID" value="NZ_JACOON010000002.1"/>
</dbReference>
<evidence type="ECO:0000256" key="1">
    <source>
        <dbReference type="ARBA" id="ARBA00004651"/>
    </source>
</evidence>
<feature type="transmembrane region" description="Helical" evidence="6">
    <location>
        <begin position="334"/>
        <end position="353"/>
    </location>
</feature>
<feature type="transmembrane region" description="Helical" evidence="6">
    <location>
        <begin position="158"/>
        <end position="179"/>
    </location>
</feature>
<name>A0ABR7EFB4_9FIRM</name>
<feature type="transmembrane region" description="Helical" evidence="6">
    <location>
        <begin position="75"/>
        <end position="95"/>
    </location>
</feature>
<dbReference type="EMBL" id="JACOON010000002">
    <property type="protein sequence ID" value="MBC5647863.1"/>
    <property type="molecule type" value="Genomic_DNA"/>
</dbReference>
<dbReference type="PANTHER" id="PTHR30250:SF11">
    <property type="entry name" value="O-ANTIGEN TRANSPORTER-RELATED"/>
    <property type="match status" value="1"/>
</dbReference>
<dbReference type="PANTHER" id="PTHR30250">
    <property type="entry name" value="PST FAMILY PREDICTED COLANIC ACID TRANSPORTER"/>
    <property type="match status" value="1"/>
</dbReference>
<evidence type="ECO:0000313" key="7">
    <source>
        <dbReference type="EMBL" id="MBC5647863.1"/>
    </source>
</evidence>
<evidence type="ECO:0000256" key="2">
    <source>
        <dbReference type="ARBA" id="ARBA00022475"/>
    </source>
</evidence>
<feature type="transmembrane region" description="Helical" evidence="6">
    <location>
        <begin position="7"/>
        <end position="26"/>
    </location>
</feature>
<keyword evidence="4 6" id="KW-1133">Transmembrane helix</keyword>
<feature type="transmembrane region" description="Helical" evidence="6">
    <location>
        <begin position="191"/>
        <end position="209"/>
    </location>
</feature>
<evidence type="ECO:0000313" key="8">
    <source>
        <dbReference type="Proteomes" id="UP000606889"/>
    </source>
</evidence>
<evidence type="ECO:0008006" key="9">
    <source>
        <dbReference type="Google" id="ProtNLM"/>
    </source>
</evidence>
<keyword evidence="3 6" id="KW-0812">Transmembrane</keyword>
<keyword evidence="2" id="KW-1003">Cell membrane</keyword>
<comment type="caution">
    <text evidence="7">The sequence shown here is derived from an EMBL/GenBank/DDBJ whole genome shotgun (WGS) entry which is preliminary data.</text>
</comment>
<feature type="transmembrane region" description="Helical" evidence="6">
    <location>
        <begin position="101"/>
        <end position="121"/>
    </location>
</feature>
<feature type="transmembrane region" description="Helical" evidence="6">
    <location>
        <begin position="38"/>
        <end position="63"/>
    </location>
</feature>
<reference evidence="7 8" key="1">
    <citation type="submission" date="2020-08" db="EMBL/GenBank/DDBJ databases">
        <title>Genome public.</title>
        <authorList>
            <person name="Liu C."/>
            <person name="Sun Q."/>
        </authorList>
    </citation>
    <scope>NUCLEOTIDE SEQUENCE [LARGE SCALE GENOMIC DNA]</scope>
    <source>
        <strain evidence="7 8">NSJ-35</strain>
    </source>
</reference>